<name>A0A812QMF1_9DINO</name>
<proteinExistence type="predicted"/>
<dbReference type="EMBL" id="CAJNJA010017098">
    <property type="protein sequence ID" value="CAE7394399.1"/>
    <property type="molecule type" value="Genomic_DNA"/>
</dbReference>
<feature type="chain" id="PRO_5032558924" description="Phosphatidate phosphatase APP1 catalytic domain-containing protein" evidence="3">
    <location>
        <begin position="21"/>
        <end position="686"/>
    </location>
</feature>
<dbReference type="PANTHER" id="PTHR40861:SF1">
    <property type="entry name" value="PHOSPHATIDATE PHOSPHATASE APP1 CATALYTIC DOMAIN-CONTAINING PROTEIN"/>
    <property type="match status" value="1"/>
</dbReference>
<accession>A0A812QMF1</accession>
<feature type="signal peptide" evidence="3">
    <location>
        <begin position="1"/>
        <end position="20"/>
    </location>
</feature>
<feature type="coiled-coil region" evidence="1">
    <location>
        <begin position="459"/>
        <end position="518"/>
    </location>
</feature>
<evidence type="ECO:0000256" key="1">
    <source>
        <dbReference type="SAM" id="Coils"/>
    </source>
</evidence>
<feature type="compositionally biased region" description="Basic and acidic residues" evidence="2">
    <location>
        <begin position="613"/>
        <end position="624"/>
    </location>
</feature>
<dbReference type="Proteomes" id="UP000601435">
    <property type="component" value="Unassembled WGS sequence"/>
</dbReference>
<evidence type="ECO:0000313" key="4">
    <source>
        <dbReference type="EMBL" id="CAE7394399.1"/>
    </source>
</evidence>
<evidence type="ECO:0000313" key="5">
    <source>
        <dbReference type="Proteomes" id="UP000601435"/>
    </source>
</evidence>
<evidence type="ECO:0000256" key="3">
    <source>
        <dbReference type="SAM" id="SignalP"/>
    </source>
</evidence>
<reference evidence="4" key="1">
    <citation type="submission" date="2021-02" db="EMBL/GenBank/DDBJ databases">
        <authorList>
            <person name="Dougan E. K."/>
            <person name="Rhodes N."/>
            <person name="Thang M."/>
            <person name="Chan C."/>
        </authorList>
    </citation>
    <scope>NUCLEOTIDE SEQUENCE</scope>
</reference>
<dbReference type="AlphaFoldDB" id="A0A812QMF1"/>
<protein>
    <recommendedName>
        <fullName evidence="6">Phosphatidate phosphatase APP1 catalytic domain-containing protein</fullName>
    </recommendedName>
</protein>
<dbReference type="OrthoDB" id="191535at2759"/>
<gene>
    <name evidence="4" type="ORF">SNEC2469_LOCUS10752</name>
</gene>
<evidence type="ECO:0008006" key="6">
    <source>
        <dbReference type="Google" id="ProtNLM"/>
    </source>
</evidence>
<evidence type="ECO:0000256" key="2">
    <source>
        <dbReference type="SAM" id="MobiDB-lite"/>
    </source>
</evidence>
<feature type="region of interest" description="Disordered" evidence="2">
    <location>
        <begin position="542"/>
        <end position="561"/>
    </location>
</feature>
<sequence>MLLAWLLVLLGLMSLWVQLATHEQAGLSFVPRLERLPRVLELERRRPANLGCRECLRGRLVVRRASPTIGMKLRFAQGALLRWWRGSVGAQILSDVDDTIKCSGGPRGGGIDERGYRKEIYPGAVQFMLEIARGRAAGTFTKDRPPPNVRLLSARPEKLGFLRMKPTSKVAREFQRVAKANELPSWGIDFQGSKYGRIRDVFPALLGDFRPFGRTKLRNWEEVLGNDVGQQKAVFLGDNGQGDVQAARDMAMFGPPFVAAFIHQVAERKAVDHPRIRYFHGYLEASKIALQIRLISPSGHCRVGRDVNASNLARLCRLHAADPQTYSHYPCVSETGDLLWPDGSPVPEALGLRADDQTTRLRKCGSSKAMMLINQGNRCAKLLAELEEFRRWEQGFDKGSLQLLQPLYRMLDRKMVRTQIAAMVAALKEEQAAEVKKKDYCIEELQKNRLASDDKKREGDEFSAAAEDLKQKVKALEMQTADVQAQVGELKKQQKLAAQNREKENAEFQKVVEQQRQTQVLLKNALSVLAAFYNKKDEGSFLQKANPKEPETFGGHKKNSANNGVMMMLQQLIADAKEMEAESTAAEREAQKDYEDFGKETIAALATKDKELQDQAEQKAKLSERMVQARQSKEGAEAEVQNLAGLREDLHETCDFLVANFDARQKARADEVEALLEAKSNLSGAK</sequence>
<feature type="region of interest" description="Disordered" evidence="2">
    <location>
        <begin position="613"/>
        <end position="635"/>
    </location>
</feature>
<dbReference type="PANTHER" id="PTHR40861">
    <property type="entry name" value="DUF2183 DOMAIN-CONTAINING PROTEIN"/>
    <property type="match status" value="1"/>
</dbReference>
<keyword evidence="5" id="KW-1185">Reference proteome</keyword>
<comment type="caution">
    <text evidence="4">The sequence shown here is derived from an EMBL/GenBank/DDBJ whole genome shotgun (WGS) entry which is preliminary data.</text>
</comment>
<organism evidence="4 5">
    <name type="scientific">Symbiodinium necroappetens</name>
    <dbReference type="NCBI Taxonomy" id="1628268"/>
    <lineage>
        <taxon>Eukaryota</taxon>
        <taxon>Sar</taxon>
        <taxon>Alveolata</taxon>
        <taxon>Dinophyceae</taxon>
        <taxon>Suessiales</taxon>
        <taxon>Symbiodiniaceae</taxon>
        <taxon>Symbiodinium</taxon>
    </lineage>
</organism>
<keyword evidence="3" id="KW-0732">Signal</keyword>
<keyword evidence="1" id="KW-0175">Coiled coil</keyword>